<sequence>MLAPLERPLSDEVWLRILAYLPASDLAHLQSVHSTFLRLGVDGLLWKRLYYRDFVLPSLHPSDHGHPPVAATKTPTLAGLRSLLLRQHLGHLSSRHPSSNSDGRRIRRLPTRFHTDRTTQPTTTVGTAPALTQEQADSFINGSHRETLRNDGLDWKALYQVTLNWSTGRFRVTELDVPPHSANLPCNHLAGTDTGALSALAPPCLAPPSSVATDAARQHHATAITPDNHPSAAAASTSTLVEASPNLIFTANRRASERPTHSTMGTVARDHLGVDVFLAHGLLGDARQTSEPLSAHRRPHDPTQNRPLATLLPPSILLERWSASGVDIAEVELVEMRLDASDMGRDMVDSAAGTAKGKRKASTEAHSAGDREAAMAHGVRLLMAYSTGDFSVARVCARPHRGSFRLEVYEELTHIRSPRTADAPGKGCRIVATAFHSPVLVTCTEDFGIGIFRIVEAPSGGAGWSAELVQHMSSYRSCWPACLRLKPLPYYDARKRPRQQQRGRAPAAPSSSKGDAPEDERSGHDRGPAFRLTIAYSTPAYPASWTIGVQEVVLFLPAAASGPASTAVRITSRHATAKHAYASTPIDPRGTDMFRRVHAPDGLRDRRLPWSDARSRPVRGPDLTALRPRSPAPAANRFTSISYDDPFVVLGAADNLLEVFELVGATTHVREDALDDDDGDGGGAAPLPRARRPATATSTSTRGTLALIHRSVLHGHTGSVLSVALEDGRCVSGSSDGSVMVWSLGERFDDADSIASVLLRRTRRGASDRRRVRQQARSSVQAGSERTASRDRSARTDESGSQRDGTDNGADVVAMRHIVTLRAHPSAATLQPIFEGDDEAQEEEDGIAGEQPIDRGGSGDAPASPPSPHRFAPSHTSTGPATAAASLGQILAEAQRTSSATTPQTAIRWVSTAFDKIVSVMSTVPSTSSGETRDQTTSARDERVQIWDFAR</sequence>
<dbReference type="eggNOG" id="ENOG502RVA0">
    <property type="taxonomic scope" value="Eukaryota"/>
</dbReference>
<feature type="compositionally biased region" description="Acidic residues" evidence="2">
    <location>
        <begin position="838"/>
        <end position="847"/>
    </location>
</feature>
<dbReference type="PROSITE" id="PS50082">
    <property type="entry name" value="WD_REPEATS_2"/>
    <property type="match status" value="1"/>
</dbReference>
<dbReference type="SUPFAM" id="SSF50978">
    <property type="entry name" value="WD40 repeat-like"/>
    <property type="match status" value="1"/>
</dbReference>
<protein>
    <recommendedName>
        <fullName evidence="3">F-box domain-containing protein</fullName>
    </recommendedName>
</protein>
<dbReference type="SUPFAM" id="SSF81383">
    <property type="entry name" value="F-box domain"/>
    <property type="match status" value="1"/>
</dbReference>
<feature type="region of interest" description="Disordered" evidence="2">
    <location>
        <begin position="605"/>
        <end position="635"/>
    </location>
</feature>
<feature type="region of interest" description="Disordered" evidence="2">
    <location>
        <begin position="763"/>
        <end position="811"/>
    </location>
</feature>
<dbReference type="GeneID" id="19318382"/>
<proteinExistence type="predicted"/>
<keyword evidence="1" id="KW-0853">WD repeat</keyword>
<dbReference type="InterPro" id="IPR001810">
    <property type="entry name" value="F-box_dom"/>
</dbReference>
<dbReference type="Pfam" id="PF12937">
    <property type="entry name" value="F-box-like"/>
    <property type="match status" value="1"/>
</dbReference>
<feature type="region of interest" description="Disordered" evidence="2">
    <location>
        <begin position="350"/>
        <end position="370"/>
    </location>
</feature>
<dbReference type="RefSeq" id="XP_007879994.1">
    <property type="nucleotide sequence ID" value="XM_007881803.1"/>
</dbReference>
<dbReference type="KEGG" id="pfp:PFL1_04276"/>
<dbReference type="AlphaFoldDB" id="A0A061H654"/>
<feature type="domain" description="F-box" evidence="3">
    <location>
        <begin position="11"/>
        <end position="51"/>
    </location>
</feature>
<dbReference type="InterPro" id="IPR001680">
    <property type="entry name" value="WD40_rpt"/>
</dbReference>
<dbReference type="Proteomes" id="UP000053664">
    <property type="component" value="Unassembled WGS sequence"/>
</dbReference>
<feature type="compositionally biased region" description="Basic and acidic residues" evidence="2">
    <location>
        <begin position="515"/>
        <end position="527"/>
    </location>
</feature>
<dbReference type="Gene3D" id="1.20.1280.50">
    <property type="match status" value="1"/>
</dbReference>
<evidence type="ECO:0000256" key="2">
    <source>
        <dbReference type="SAM" id="MobiDB-lite"/>
    </source>
</evidence>
<dbReference type="PROSITE" id="PS50294">
    <property type="entry name" value="WD_REPEATS_REGION"/>
    <property type="match status" value="1"/>
</dbReference>
<feature type="region of interest" description="Disordered" evidence="2">
    <location>
        <begin position="838"/>
        <end position="882"/>
    </location>
</feature>
<feature type="compositionally biased region" description="Basic and acidic residues" evidence="2">
    <location>
        <begin position="787"/>
        <end position="806"/>
    </location>
</feature>
<dbReference type="InterPro" id="IPR036047">
    <property type="entry name" value="F-box-like_dom_sf"/>
</dbReference>
<feature type="region of interest" description="Disordered" evidence="2">
    <location>
        <begin position="289"/>
        <end position="308"/>
    </location>
</feature>
<feature type="region of interest" description="Disordered" evidence="2">
    <location>
        <begin position="217"/>
        <end position="237"/>
    </location>
</feature>
<evidence type="ECO:0000256" key="1">
    <source>
        <dbReference type="PROSITE-ProRule" id="PRU00221"/>
    </source>
</evidence>
<feature type="region of interest" description="Disordered" evidence="2">
    <location>
        <begin position="495"/>
        <end position="527"/>
    </location>
</feature>
<dbReference type="HOGENOM" id="CLU_020801_0_0_1"/>
<dbReference type="InterPro" id="IPR036322">
    <property type="entry name" value="WD40_repeat_dom_sf"/>
</dbReference>
<feature type="compositionally biased region" description="Basic residues" evidence="2">
    <location>
        <begin position="763"/>
        <end position="774"/>
    </location>
</feature>
<reference evidence="4 5" key="1">
    <citation type="journal article" date="2013" name="Plant Cell">
        <title>The transition from a phytopathogenic smut ancestor to an anamorphic biocontrol agent deciphered by comparative whole-genome analysis.</title>
        <authorList>
            <person name="Lefebvre F."/>
            <person name="Joly D.L."/>
            <person name="Labbe C."/>
            <person name="Teichmann B."/>
            <person name="Linning R."/>
            <person name="Belzile F."/>
            <person name="Bakkeren G."/>
            <person name="Belanger R.R."/>
        </authorList>
    </citation>
    <scope>NUCLEOTIDE SEQUENCE [LARGE SCALE GENOMIC DNA]</scope>
    <source>
        <strain evidence="4 5">PF-1</strain>
    </source>
</reference>
<evidence type="ECO:0000313" key="5">
    <source>
        <dbReference type="Proteomes" id="UP000053664"/>
    </source>
</evidence>
<dbReference type="InterPro" id="IPR015943">
    <property type="entry name" value="WD40/YVTN_repeat-like_dom_sf"/>
</dbReference>
<feature type="region of interest" description="Disordered" evidence="2">
    <location>
        <begin position="672"/>
        <end position="702"/>
    </location>
</feature>
<feature type="compositionally biased region" description="Basic and acidic residues" evidence="2">
    <location>
        <begin position="361"/>
        <end position="370"/>
    </location>
</feature>
<dbReference type="SMART" id="SM00320">
    <property type="entry name" value="WD40"/>
    <property type="match status" value="1"/>
</dbReference>
<dbReference type="OrthoDB" id="3219396at2759"/>
<organism evidence="4 5">
    <name type="scientific">Pseudozyma flocculosa PF-1</name>
    <dbReference type="NCBI Taxonomy" id="1277687"/>
    <lineage>
        <taxon>Eukaryota</taxon>
        <taxon>Fungi</taxon>
        <taxon>Dikarya</taxon>
        <taxon>Basidiomycota</taxon>
        <taxon>Ustilaginomycotina</taxon>
        <taxon>Ustilaginomycetes</taxon>
        <taxon>Ustilaginales</taxon>
        <taxon>Ustilaginaceae</taxon>
        <taxon>Pseudozyma</taxon>
    </lineage>
</organism>
<accession>A0A061H654</accession>
<feature type="compositionally biased region" description="Low complexity" evidence="2">
    <location>
        <begin position="685"/>
        <end position="702"/>
    </location>
</feature>
<gene>
    <name evidence="4" type="ORF">PFL1_04276</name>
</gene>
<evidence type="ECO:0000259" key="3">
    <source>
        <dbReference type="Pfam" id="PF12937"/>
    </source>
</evidence>
<dbReference type="EMBL" id="KE361636">
    <property type="protein sequence ID" value="EPQ27949.1"/>
    <property type="molecule type" value="Genomic_DNA"/>
</dbReference>
<feature type="compositionally biased region" description="Basic and acidic residues" evidence="2">
    <location>
        <begin position="931"/>
        <end position="951"/>
    </location>
</feature>
<name>A0A061H654_9BASI</name>
<feature type="repeat" description="WD" evidence="1">
    <location>
        <begin position="713"/>
        <end position="744"/>
    </location>
</feature>
<dbReference type="Gene3D" id="2.130.10.10">
    <property type="entry name" value="YVTN repeat-like/Quinoprotein amine dehydrogenase"/>
    <property type="match status" value="1"/>
</dbReference>
<feature type="region of interest" description="Disordered" evidence="2">
    <location>
        <begin position="924"/>
        <end position="951"/>
    </location>
</feature>
<evidence type="ECO:0000313" key="4">
    <source>
        <dbReference type="EMBL" id="EPQ27949.1"/>
    </source>
</evidence>
<feature type="compositionally biased region" description="Basic and acidic residues" evidence="2">
    <location>
        <begin position="605"/>
        <end position="615"/>
    </location>
</feature>